<dbReference type="EMBL" id="CP072793">
    <property type="protein sequence ID" value="QTR53978.1"/>
    <property type="molecule type" value="Genomic_DNA"/>
</dbReference>
<evidence type="ECO:0000313" key="1">
    <source>
        <dbReference type="EMBL" id="QTR53978.1"/>
    </source>
</evidence>
<dbReference type="KEGG" id="tun:J9260_02500"/>
<evidence type="ECO:0008006" key="3">
    <source>
        <dbReference type="Google" id="ProtNLM"/>
    </source>
</evidence>
<dbReference type="AlphaFoldDB" id="A0A975FAF9"/>
<gene>
    <name evidence="1" type="ORF">J9260_02500</name>
</gene>
<protein>
    <recommendedName>
        <fullName evidence="3">DUF721 domain-containing protein</fullName>
    </recommendedName>
</protein>
<keyword evidence="2" id="KW-1185">Reference proteome</keyword>
<reference evidence="1" key="1">
    <citation type="submission" date="2021-04" db="EMBL/GenBank/DDBJ databases">
        <title>Genomics, taxonomy and metabolism of representatives of sulfur bacteria of the genus Thiothrix: Thiothrix fructosivorans QT, Thiothrix unzii A1T and three new species, Thiothrix subterranea sp. nov., Thiothrix litoralis sp. nov. and 'Candidatus Thiothrix anitrata' sp. nov.</title>
        <authorList>
            <person name="Ravin N.V."/>
            <person name="Smolyakov D."/>
            <person name="Rudenko T.S."/>
            <person name="Mardanov A.V."/>
            <person name="Beletsky A.V."/>
            <person name="Markov N.D."/>
            <person name="Fomenkov A.I."/>
            <person name="Roberts R.J."/>
            <person name="Karnachuk O.V."/>
            <person name="Novikov A."/>
            <person name="Grabovich M.Y."/>
        </authorList>
    </citation>
    <scope>NUCLEOTIDE SEQUENCE</scope>
    <source>
        <strain evidence="1">A1</strain>
    </source>
</reference>
<organism evidence="1 2">
    <name type="scientific">Thiothrix unzii</name>
    <dbReference type="NCBI Taxonomy" id="111769"/>
    <lineage>
        <taxon>Bacteria</taxon>
        <taxon>Pseudomonadati</taxon>
        <taxon>Pseudomonadota</taxon>
        <taxon>Gammaproteobacteria</taxon>
        <taxon>Thiotrichales</taxon>
        <taxon>Thiotrichaceae</taxon>
        <taxon>Thiothrix</taxon>
    </lineage>
</organism>
<sequence>MRKINHLINPQIAERLEQQDKLSAEISQFLSLTTENRIWPILKNHRLTLLTDDPHLALQARFQQNTLGKHLSKRLNLKISALHIKLISLPFASFVQKNNGFQLSDNAAQVVRSIAQGITDSELQACVLRLVTTANTPRNQF</sequence>
<accession>A0A975FAF9</accession>
<dbReference type="Proteomes" id="UP000672009">
    <property type="component" value="Chromosome"/>
</dbReference>
<proteinExistence type="predicted"/>
<dbReference type="RefSeq" id="WP_210219485.1">
    <property type="nucleotide sequence ID" value="NZ_CP072793.1"/>
</dbReference>
<name>A0A975FAF9_9GAMM</name>
<evidence type="ECO:0000313" key="2">
    <source>
        <dbReference type="Proteomes" id="UP000672009"/>
    </source>
</evidence>